<sequence length="78" mass="8583">MSALTRARSYTVGTPNFVSQRAALRYFATQGHVDPWSAFTDALASGAIEIGRPSLADPRAVDCYPGRDGRYRVVYLED</sequence>
<dbReference type="AlphaFoldDB" id="A0A212LRA4"/>
<organism evidence="1">
    <name type="scientific">uncultured Pleomorphomonas sp</name>
    <dbReference type="NCBI Taxonomy" id="442121"/>
    <lineage>
        <taxon>Bacteria</taxon>
        <taxon>Pseudomonadati</taxon>
        <taxon>Pseudomonadota</taxon>
        <taxon>Alphaproteobacteria</taxon>
        <taxon>Hyphomicrobiales</taxon>
        <taxon>Pleomorphomonadaceae</taxon>
        <taxon>Pleomorphomonas</taxon>
        <taxon>environmental samples</taxon>
    </lineage>
</organism>
<gene>
    <name evidence="1" type="ORF">KL86PLE_90713</name>
</gene>
<protein>
    <submittedName>
        <fullName evidence="1">Uncharacterized protein</fullName>
    </submittedName>
</protein>
<evidence type="ECO:0000313" key="1">
    <source>
        <dbReference type="EMBL" id="SCM79929.1"/>
    </source>
</evidence>
<dbReference type="EMBL" id="FMJD01000013">
    <property type="protein sequence ID" value="SCM79929.1"/>
    <property type="molecule type" value="Genomic_DNA"/>
</dbReference>
<proteinExistence type="predicted"/>
<accession>A0A212LRA4</accession>
<reference evidence="1" key="1">
    <citation type="submission" date="2016-08" db="EMBL/GenBank/DDBJ databases">
        <authorList>
            <person name="Seilhamer J.J."/>
        </authorList>
    </citation>
    <scope>NUCLEOTIDE SEQUENCE</scope>
    <source>
        <strain evidence="1">86</strain>
    </source>
</reference>
<dbReference type="RefSeq" id="WP_288198824.1">
    <property type="nucleotide sequence ID" value="NZ_LT608334.1"/>
</dbReference>
<name>A0A212LRA4_9HYPH</name>